<evidence type="ECO:0000256" key="3">
    <source>
        <dbReference type="ARBA" id="ARBA00022475"/>
    </source>
</evidence>
<organism evidence="9 10">
    <name type="scientific">Candidatus Fervidibacter japonicus</name>
    <dbReference type="NCBI Taxonomy" id="2035412"/>
    <lineage>
        <taxon>Bacteria</taxon>
        <taxon>Candidatus Fervidibacterota</taxon>
        <taxon>Candidatus Fervidibacter</taxon>
    </lineage>
</organism>
<accession>A0A2H5XDY6</accession>
<keyword evidence="5" id="KW-0472">Membrane</keyword>
<keyword evidence="4 7" id="KW-0732">Signal</keyword>
<dbReference type="PANTHER" id="PTHR34296:SF2">
    <property type="entry name" value="ABC TRANSPORTER GUANOSINE-BINDING PROTEIN NUPN"/>
    <property type="match status" value="1"/>
</dbReference>
<evidence type="ECO:0000256" key="6">
    <source>
        <dbReference type="ARBA" id="ARBA00023288"/>
    </source>
</evidence>
<evidence type="ECO:0000313" key="10">
    <source>
        <dbReference type="Proteomes" id="UP000236173"/>
    </source>
</evidence>
<gene>
    <name evidence="9" type="ORF">HRbin17_01909</name>
</gene>
<keyword evidence="3" id="KW-1003">Cell membrane</keyword>
<evidence type="ECO:0000256" key="1">
    <source>
        <dbReference type="ARBA" id="ARBA00004193"/>
    </source>
</evidence>
<dbReference type="InterPro" id="IPR050957">
    <property type="entry name" value="BMP_lipoprotein"/>
</dbReference>
<evidence type="ECO:0000256" key="2">
    <source>
        <dbReference type="ARBA" id="ARBA00008610"/>
    </source>
</evidence>
<dbReference type="Proteomes" id="UP000236173">
    <property type="component" value="Unassembled WGS sequence"/>
</dbReference>
<evidence type="ECO:0000256" key="5">
    <source>
        <dbReference type="ARBA" id="ARBA00023136"/>
    </source>
</evidence>
<dbReference type="CDD" id="cd06304">
    <property type="entry name" value="PBP1_BmpA_Med_PnrA-like"/>
    <property type="match status" value="1"/>
</dbReference>
<dbReference type="PANTHER" id="PTHR34296">
    <property type="entry name" value="TRANSCRIPTIONAL ACTIVATOR PROTEIN MED"/>
    <property type="match status" value="1"/>
</dbReference>
<dbReference type="InterPro" id="IPR003760">
    <property type="entry name" value="PnrA-like"/>
</dbReference>
<dbReference type="GO" id="GO:0005886">
    <property type="term" value="C:plasma membrane"/>
    <property type="evidence" value="ECO:0007669"/>
    <property type="project" value="UniProtKB-SubCell"/>
</dbReference>
<evidence type="ECO:0000256" key="7">
    <source>
        <dbReference type="SAM" id="SignalP"/>
    </source>
</evidence>
<reference evidence="10" key="1">
    <citation type="submission" date="2017-09" db="EMBL/GenBank/DDBJ databases">
        <title>Metaegenomics of thermophilic ammonia-oxidizing enrichment culture.</title>
        <authorList>
            <person name="Kato S."/>
            <person name="Suzuki K."/>
        </authorList>
    </citation>
    <scope>NUCLEOTIDE SEQUENCE [LARGE SCALE GENOMIC DNA]</scope>
</reference>
<feature type="signal peptide" evidence="7">
    <location>
        <begin position="1"/>
        <end position="17"/>
    </location>
</feature>
<evidence type="ECO:0000259" key="8">
    <source>
        <dbReference type="Pfam" id="PF02608"/>
    </source>
</evidence>
<proteinExistence type="inferred from homology"/>
<name>A0A2H5XDY6_9BACT</name>
<feature type="domain" description="ABC transporter substrate-binding protein PnrA-like" evidence="8">
    <location>
        <begin position="23"/>
        <end position="315"/>
    </location>
</feature>
<feature type="chain" id="PRO_5014181690" evidence="7">
    <location>
        <begin position="18"/>
        <end position="318"/>
    </location>
</feature>
<comment type="subcellular location">
    <subcellularLocation>
        <location evidence="1">Cell membrane</location>
        <topology evidence="1">Lipid-anchor</topology>
    </subcellularLocation>
</comment>
<evidence type="ECO:0000256" key="4">
    <source>
        <dbReference type="ARBA" id="ARBA00022729"/>
    </source>
</evidence>
<evidence type="ECO:0000313" key="9">
    <source>
        <dbReference type="EMBL" id="GBC99385.1"/>
    </source>
</evidence>
<sequence>MRVWVLLISMALTGAIAARQDFKVALVTPGPISDGGWNQSAYQGLQQIRRQLGATVTHVEVRAPAEYAEAFRDFAARGYRMVIGHGFEFGDAALQIAPQFPRTFFVITSGRVKARNVASLELRLNEAAYLLGVLAARMSRTKKLGCIGGMKIPSVERAFAGFVAGAKRTDPRVQVQVAYIGNFEDVAAAKETGRALIRWGADFLFHDADAAGVGVFQAARETKGVYAFGAIKPQHQVMPDVVLASAVVDVPHGFLYVARLVRAGKLRGDIVHLGLREKAVGVVFNPRLKRRIPAKLLAELQQVEAAIKAGRIRVPDRL</sequence>
<dbReference type="Gene3D" id="3.40.50.2300">
    <property type="match status" value="2"/>
</dbReference>
<protein>
    <submittedName>
        <fullName evidence="9">Purine-binding protein</fullName>
    </submittedName>
</protein>
<comment type="caution">
    <text evidence="9">The sequence shown here is derived from an EMBL/GenBank/DDBJ whole genome shotgun (WGS) entry which is preliminary data.</text>
</comment>
<dbReference type="AlphaFoldDB" id="A0A2H5XDY6"/>
<dbReference type="SUPFAM" id="SSF53822">
    <property type="entry name" value="Periplasmic binding protein-like I"/>
    <property type="match status" value="1"/>
</dbReference>
<dbReference type="EMBL" id="BEHT01000026">
    <property type="protein sequence ID" value="GBC99385.1"/>
    <property type="molecule type" value="Genomic_DNA"/>
</dbReference>
<dbReference type="Pfam" id="PF02608">
    <property type="entry name" value="Bmp"/>
    <property type="match status" value="1"/>
</dbReference>
<keyword evidence="6" id="KW-0449">Lipoprotein</keyword>
<dbReference type="InterPro" id="IPR028082">
    <property type="entry name" value="Peripla_BP_I"/>
</dbReference>
<comment type="similarity">
    <text evidence="2">Belongs to the BMP lipoprotein family.</text>
</comment>